<feature type="transmembrane region" description="Helical" evidence="1">
    <location>
        <begin position="85"/>
        <end position="103"/>
    </location>
</feature>
<comment type="caution">
    <text evidence="2">The sequence shown here is derived from an EMBL/GenBank/DDBJ whole genome shotgun (WGS) entry which is preliminary data.</text>
</comment>
<name>A0A645C4V1_9ZZZZ</name>
<dbReference type="EMBL" id="VSSQ01024832">
    <property type="protein sequence ID" value="MPM72585.1"/>
    <property type="molecule type" value="Genomic_DNA"/>
</dbReference>
<feature type="transmembrane region" description="Helical" evidence="1">
    <location>
        <begin position="60"/>
        <end position="79"/>
    </location>
</feature>
<organism evidence="2">
    <name type="scientific">bioreactor metagenome</name>
    <dbReference type="NCBI Taxonomy" id="1076179"/>
    <lineage>
        <taxon>unclassified sequences</taxon>
        <taxon>metagenomes</taxon>
        <taxon>ecological metagenomes</taxon>
    </lineage>
</organism>
<evidence type="ECO:0000313" key="2">
    <source>
        <dbReference type="EMBL" id="MPM72585.1"/>
    </source>
</evidence>
<keyword evidence="1" id="KW-1133">Transmembrane helix</keyword>
<evidence type="ECO:0000256" key="1">
    <source>
        <dbReference type="SAM" id="Phobius"/>
    </source>
</evidence>
<sequence length="115" mass="12845">MHNSKETIYQISGILILISAVLYLFAPSVAPWIMAVSVLAFSAVTALSPYPGKSIRGKRLFNFQVVSCVLMIVATYLMFRNNNLWALLMIIGAVFLLYSGIMIPRELNKERSMGE</sequence>
<protein>
    <submittedName>
        <fullName evidence="2">Uncharacterized protein</fullName>
    </submittedName>
</protein>
<proteinExistence type="predicted"/>
<keyword evidence="1" id="KW-0472">Membrane</keyword>
<feature type="transmembrane region" description="Helical" evidence="1">
    <location>
        <begin position="7"/>
        <end position="26"/>
    </location>
</feature>
<accession>A0A645C4V1</accession>
<keyword evidence="1" id="KW-0812">Transmembrane</keyword>
<feature type="transmembrane region" description="Helical" evidence="1">
    <location>
        <begin position="32"/>
        <end position="48"/>
    </location>
</feature>
<dbReference type="AlphaFoldDB" id="A0A645C4V1"/>
<gene>
    <name evidence="2" type="ORF">SDC9_119561</name>
</gene>
<reference evidence="2" key="1">
    <citation type="submission" date="2019-08" db="EMBL/GenBank/DDBJ databases">
        <authorList>
            <person name="Kucharzyk K."/>
            <person name="Murdoch R.W."/>
            <person name="Higgins S."/>
            <person name="Loffler F."/>
        </authorList>
    </citation>
    <scope>NUCLEOTIDE SEQUENCE</scope>
</reference>